<protein>
    <recommendedName>
        <fullName evidence="4">FAD-binding domain-containing protein</fullName>
    </recommendedName>
</protein>
<evidence type="ECO:0000259" key="4">
    <source>
        <dbReference type="Pfam" id="PF01494"/>
    </source>
</evidence>
<proteinExistence type="predicted"/>
<name>A0AAW1NUB9_9CHLO</name>
<dbReference type="Pfam" id="PF01494">
    <property type="entry name" value="FAD_binding_3"/>
    <property type="match status" value="1"/>
</dbReference>
<reference evidence="5 6" key="1">
    <citation type="journal article" date="2024" name="Nat. Commun.">
        <title>Phylogenomics reveals the evolutionary origins of lichenization in chlorophyte algae.</title>
        <authorList>
            <person name="Puginier C."/>
            <person name="Libourel C."/>
            <person name="Otte J."/>
            <person name="Skaloud P."/>
            <person name="Haon M."/>
            <person name="Grisel S."/>
            <person name="Petersen M."/>
            <person name="Berrin J.G."/>
            <person name="Delaux P.M."/>
            <person name="Dal Grande F."/>
            <person name="Keller J."/>
        </authorList>
    </citation>
    <scope>NUCLEOTIDE SEQUENCE [LARGE SCALE GENOMIC DNA]</scope>
    <source>
        <strain evidence="5 6">SAG 2036</strain>
    </source>
</reference>
<evidence type="ECO:0000256" key="2">
    <source>
        <dbReference type="ARBA" id="ARBA00023033"/>
    </source>
</evidence>
<keyword evidence="3" id="KW-1133">Transmembrane helix</keyword>
<dbReference type="GO" id="GO:0071949">
    <property type="term" value="F:FAD binding"/>
    <property type="evidence" value="ECO:0007669"/>
    <property type="project" value="InterPro"/>
</dbReference>
<keyword evidence="3" id="KW-0472">Membrane</keyword>
<sequence>MVSQDEENAELGPAAGCLVSGKRICVAGAGIAGTAFAVSLRRLCSEQGVKPPQIHLYERDEAPDARGSYSLSVRGDLGGLQVLQRLGLVDALMKYKEPGDGFHIARHTFKPLVRAVDIPLPGSKLRAALRPEEQKAYLGVCMISGRTGPLEKLPPQIEAGQWRVMSPTGTGLFVSPLERECAQWNLSFRAPESLCAELNERFRDPKARQEYLDTVIAEKGKPFAEPWPTLLCKTDLSYGLSASNPSDKLPHRNRAPVVFIGDACHPMNPFSGSGANMALVDGLQLAQQLMDPVHRTLSAAVESYDDTSGPRVTRAIMAGRKNIALAHSRGWQQLKFVVVYFIAGWIVAIKAWLKGLQA</sequence>
<accession>A0AAW1NUB9</accession>
<dbReference type="InterPro" id="IPR002938">
    <property type="entry name" value="FAD-bd"/>
</dbReference>
<dbReference type="Proteomes" id="UP001465755">
    <property type="component" value="Unassembled WGS sequence"/>
</dbReference>
<gene>
    <name evidence="5" type="ORF">WJX73_003740</name>
</gene>
<feature type="transmembrane region" description="Helical" evidence="3">
    <location>
        <begin position="334"/>
        <end position="353"/>
    </location>
</feature>
<dbReference type="SUPFAM" id="SSF51905">
    <property type="entry name" value="FAD/NAD(P)-binding domain"/>
    <property type="match status" value="1"/>
</dbReference>
<feature type="domain" description="FAD-binding" evidence="4">
    <location>
        <begin position="256"/>
        <end position="316"/>
    </location>
</feature>
<keyword evidence="2" id="KW-0503">Monooxygenase</keyword>
<keyword evidence="6" id="KW-1185">Reference proteome</keyword>
<dbReference type="GO" id="GO:0004497">
    <property type="term" value="F:monooxygenase activity"/>
    <property type="evidence" value="ECO:0007669"/>
    <property type="project" value="UniProtKB-KW"/>
</dbReference>
<dbReference type="EMBL" id="JALJOQ010000130">
    <property type="protein sequence ID" value="KAK9795220.1"/>
    <property type="molecule type" value="Genomic_DNA"/>
</dbReference>
<keyword evidence="1" id="KW-0560">Oxidoreductase</keyword>
<dbReference type="InterPro" id="IPR050493">
    <property type="entry name" value="FAD-dep_Monooxygenase_BioMet"/>
</dbReference>
<dbReference type="Gene3D" id="3.50.50.60">
    <property type="entry name" value="FAD/NAD(P)-binding domain"/>
    <property type="match status" value="2"/>
</dbReference>
<comment type="caution">
    <text evidence="5">The sequence shown here is derived from an EMBL/GenBank/DDBJ whole genome shotgun (WGS) entry which is preliminary data.</text>
</comment>
<evidence type="ECO:0000313" key="5">
    <source>
        <dbReference type="EMBL" id="KAK9795220.1"/>
    </source>
</evidence>
<dbReference type="PANTHER" id="PTHR13789:SF309">
    <property type="entry name" value="PUTATIVE (AFU_ORTHOLOGUE AFUA_6G14510)-RELATED"/>
    <property type="match status" value="1"/>
</dbReference>
<dbReference type="PANTHER" id="PTHR13789">
    <property type="entry name" value="MONOOXYGENASE"/>
    <property type="match status" value="1"/>
</dbReference>
<evidence type="ECO:0000256" key="1">
    <source>
        <dbReference type="ARBA" id="ARBA00023002"/>
    </source>
</evidence>
<dbReference type="InterPro" id="IPR036188">
    <property type="entry name" value="FAD/NAD-bd_sf"/>
</dbReference>
<evidence type="ECO:0000313" key="6">
    <source>
        <dbReference type="Proteomes" id="UP001465755"/>
    </source>
</evidence>
<organism evidence="5 6">
    <name type="scientific">Symbiochloris irregularis</name>
    <dbReference type="NCBI Taxonomy" id="706552"/>
    <lineage>
        <taxon>Eukaryota</taxon>
        <taxon>Viridiplantae</taxon>
        <taxon>Chlorophyta</taxon>
        <taxon>core chlorophytes</taxon>
        <taxon>Trebouxiophyceae</taxon>
        <taxon>Trebouxiales</taxon>
        <taxon>Trebouxiaceae</taxon>
        <taxon>Symbiochloris</taxon>
    </lineage>
</organism>
<dbReference type="AlphaFoldDB" id="A0AAW1NUB9"/>
<evidence type="ECO:0000256" key="3">
    <source>
        <dbReference type="SAM" id="Phobius"/>
    </source>
</evidence>
<keyword evidence="3" id="KW-0812">Transmembrane</keyword>